<dbReference type="RefSeq" id="WP_184698868.1">
    <property type="nucleotide sequence ID" value="NZ_JACHJN010000017.1"/>
</dbReference>
<keyword evidence="3" id="KW-1185">Reference proteome</keyword>
<evidence type="ECO:0000313" key="3">
    <source>
        <dbReference type="Proteomes" id="UP000547510"/>
    </source>
</evidence>
<dbReference type="Pfam" id="PF03995">
    <property type="entry name" value="Inhibitor_I36"/>
    <property type="match status" value="1"/>
</dbReference>
<protein>
    <recommendedName>
        <fullName evidence="4">Peptidase inhibitor family I36</fullName>
    </recommendedName>
</protein>
<sequence length="131" mass="13878">MSTTLRLALVAPVLALSAVLAPVALAQATPAVPGAAEPVPPQPAITRCDAPNVCVWTRSQGLGTGWQTTKTGCINTPWPAFSVSNQSNKTVRFYEGQNCNPRTNNFVLNPKTYSDYAGGLKTGVKSFFVPK</sequence>
<keyword evidence="1" id="KW-0732">Signal</keyword>
<organism evidence="2 3">
    <name type="scientific">Saccharothrix tamanrassetensis</name>
    <dbReference type="NCBI Taxonomy" id="1051531"/>
    <lineage>
        <taxon>Bacteria</taxon>
        <taxon>Bacillati</taxon>
        <taxon>Actinomycetota</taxon>
        <taxon>Actinomycetes</taxon>
        <taxon>Pseudonocardiales</taxon>
        <taxon>Pseudonocardiaceae</taxon>
        <taxon>Saccharothrix</taxon>
    </lineage>
</organism>
<evidence type="ECO:0000313" key="2">
    <source>
        <dbReference type="EMBL" id="MBB5960562.1"/>
    </source>
</evidence>
<evidence type="ECO:0000256" key="1">
    <source>
        <dbReference type="SAM" id="SignalP"/>
    </source>
</evidence>
<gene>
    <name evidence="2" type="ORF">FHS29_007190</name>
</gene>
<proteinExistence type="predicted"/>
<feature type="signal peptide" evidence="1">
    <location>
        <begin position="1"/>
        <end position="26"/>
    </location>
</feature>
<dbReference type="AlphaFoldDB" id="A0A841CQ77"/>
<dbReference type="Proteomes" id="UP000547510">
    <property type="component" value="Unassembled WGS sequence"/>
</dbReference>
<accession>A0A841CQ77</accession>
<name>A0A841CQ77_9PSEU</name>
<dbReference type="EMBL" id="JACHJN010000017">
    <property type="protein sequence ID" value="MBB5960562.1"/>
    <property type="molecule type" value="Genomic_DNA"/>
</dbReference>
<comment type="caution">
    <text evidence="2">The sequence shown here is derived from an EMBL/GenBank/DDBJ whole genome shotgun (WGS) entry which is preliminary data.</text>
</comment>
<reference evidence="2 3" key="1">
    <citation type="submission" date="2020-08" db="EMBL/GenBank/DDBJ databases">
        <title>Genomic Encyclopedia of Type Strains, Phase III (KMG-III): the genomes of soil and plant-associated and newly described type strains.</title>
        <authorList>
            <person name="Whitman W."/>
        </authorList>
    </citation>
    <scope>NUCLEOTIDE SEQUENCE [LARGE SCALE GENOMIC DNA]</scope>
    <source>
        <strain evidence="2 3">CECT 8640</strain>
    </source>
</reference>
<evidence type="ECO:0008006" key="4">
    <source>
        <dbReference type="Google" id="ProtNLM"/>
    </source>
</evidence>
<feature type="chain" id="PRO_5032398713" description="Peptidase inhibitor family I36" evidence="1">
    <location>
        <begin position="27"/>
        <end position="131"/>
    </location>
</feature>